<dbReference type="InterPro" id="IPR036681">
    <property type="entry name" value="PgpA-like_sf"/>
</dbReference>
<comment type="caution">
    <text evidence="2">The sequence shown here is derived from an EMBL/GenBank/DDBJ whole genome shotgun (WGS) entry which is preliminary data.</text>
</comment>
<dbReference type="AlphaFoldDB" id="A0A8I1WBV4"/>
<organism evidence="2 3">
    <name type="scientific">Plesiomonas shigelloides</name>
    <name type="common">Aeromonas shigelloides</name>
    <dbReference type="NCBI Taxonomy" id="703"/>
    <lineage>
        <taxon>Bacteria</taxon>
        <taxon>Pseudomonadati</taxon>
        <taxon>Pseudomonadota</taxon>
        <taxon>Gammaproteobacteria</taxon>
        <taxon>Enterobacterales</taxon>
        <taxon>Enterobacteriaceae</taxon>
        <taxon>Plesiomonas</taxon>
    </lineage>
</organism>
<dbReference type="GO" id="GO:0006629">
    <property type="term" value="P:lipid metabolic process"/>
    <property type="evidence" value="ECO:0007669"/>
    <property type="project" value="InterPro"/>
</dbReference>
<proteinExistence type="predicted"/>
<sequence length="43" mass="4891">MLPGFVLFRFFDMVQTSSIRWIARKLEQRSGLTIDDGICGTIA</sequence>
<dbReference type="EMBL" id="JAFNAA010000104">
    <property type="protein sequence ID" value="MBO1109942.1"/>
    <property type="molecule type" value="Genomic_DNA"/>
</dbReference>
<evidence type="ECO:0000313" key="2">
    <source>
        <dbReference type="EMBL" id="MBO1109942.1"/>
    </source>
</evidence>
<gene>
    <name evidence="2" type="ORF">J2R62_17455</name>
</gene>
<accession>A0A8I1WBV4</accession>
<feature type="non-terminal residue" evidence="2">
    <location>
        <position position="43"/>
    </location>
</feature>
<evidence type="ECO:0000313" key="3">
    <source>
        <dbReference type="Proteomes" id="UP000664658"/>
    </source>
</evidence>
<protein>
    <submittedName>
        <fullName evidence="2">Phosphatidylglycerophosphatase A</fullName>
    </submittedName>
</protein>
<feature type="domain" description="YutG/PgpA" evidence="1">
    <location>
        <begin position="2"/>
        <end position="43"/>
    </location>
</feature>
<evidence type="ECO:0000259" key="1">
    <source>
        <dbReference type="Pfam" id="PF04608"/>
    </source>
</evidence>
<name>A0A8I1WBV4_PLESH</name>
<dbReference type="Pfam" id="PF04608">
    <property type="entry name" value="PgpA"/>
    <property type="match status" value="1"/>
</dbReference>
<dbReference type="SUPFAM" id="SSF101307">
    <property type="entry name" value="YutG-like"/>
    <property type="match status" value="1"/>
</dbReference>
<reference evidence="2" key="1">
    <citation type="submission" date="2021-03" db="EMBL/GenBank/DDBJ databases">
        <title>Plesiomonas shigelloides zfcc0051, isolated from zebrafish feces.</title>
        <authorList>
            <person name="Vanderhoek Z."/>
            <person name="Gaulke C."/>
        </authorList>
    </citation>
    <scope>NUCLEOTIDE SEQUENCE</scope>
    <source>
        <strain evidence="2">Zfcc0051</strain>
    </source>
</reference>
<dbReference type="Proteomes" id="UP000664658">
    <property type="component" value="Unassembled WGS sequence"/>
</dbReference>
<dbReference type="GO" id="GO:0008962">
    <property type="term" value="F:phosphatidylglycerophosphatase activity"/>
    <property type="evidence" value="ECO:0007669"/>
    <property type="project" value="InterPro"/>
</dbReference>
<dbReference type="InterPro" id="IPR007686">
    <property type="entry name" value="YutG/PgpA"/>
</dbReference>